<name>A0A401J2D3_SPHXE</name>
<organism evidence="1 2">
    <name type="scientific">Sphingobium xenophagum</name>
    <dbReference type="NCBI Taxonomy" id="121428"/>
    <lineage>
        <taxon>Bacteria</taxon>
        <taxon>Pseudomonadati</taxon>
        <taxon>Pseudomonadota</taxon>
        <taxon>Alphaproteobacteria</taxon>
        <taxon>Sphingomonadales</taxon>
        <taxon>Sphingomonadaceae</taxon>
        <taxon>Sphingobium</taxon>
    </lineage>
</organism>
<dbReference type="Proteomes" id="UP000290975">
    <property type="component" value="Unassembled WGS sequence"/>
</dbReference>
<keyword evidence="2" id="KW-1185">Reference proteome</keyword>
<proteinExistence type="predicted"/>
<evidence type="ECO:0000313" key="2">
    <source>
        <dbReference type="Proteomes" id="UP000290975"/>
    </source>
</evidence>
<evidence type="ECO:0000313" key="1">
    <source>
        <dbReference type="EMBL" id="GBH30801.1"/>
    </source>
</evidence>
<protein>
    <submittedName>
        <fullName evidence="1">Uncharacterized protein</fullName>
    </submittedName>
</protein>
<dbReference type="RefSeq" id="WP_083217028.1">
    <property type="nucleotide sequence ID" value="NZ_BBQY01000005.1"/>
</dbReference>
<gene>
    <name evidence="1" type="ORF">MBESOW_P2056</name>
</gene>
<sequence length="73" mass="7809">MTSISRVTLRHANLLSAKLVKKPTLRLYRGYSHGMALNHADVINADLLPSSEGGQGPASTVGYFEQQTAPIAS</sequence>
<comment type="caution">
    <text evidence="1">The sequence shown here is derived from an EMBL/GenBank/DDBJ whole genome shotgun (WGS) entry which is preliminary data.</text>
</comment>
<reference evidence="1 2" key="1">
    <citation type="submission" date="2014-12" db="EMBL/GenBank/DDBJ databases">
        <title>Whole genome sequencing of Sphingobium xenophagum OW59.</title>
        <authorList>
            <person name="Ohta Y."/>
            <person name="Nishi S."/>
            <person name="Hatada Y."/>
        </authorList>
    </citation>
    <scope>NUCLEOTIDE SEQUENCE [LARGE SCALE GENOMIC DNA]</scope>
    <source>
        <strain evidence="1 2">OW59</strain>
    </source>
</reference>
<dbReference type="EMBL" id="BBQY01000005">
    <property type="protein sequence ID" value="GBH30801.1"/>
    <property type="molecule type" value="Genomic_DNA"/>
</dbReference>
<dbReference type="AlphaFoldDB" id="A0A401J2D3"/>
<accession>A0A401J2D3</accession>